<dbReference type="InterPro" id="IPR027417">
    <property type="entry name" value="P-loop_NTPase"/>
</dbReference>
<dbReference type="EMBL" id="JAATJH010000006">
    <property type="protein sequence ID" value="NJC27856.1"/>
    <property type="molecule type" value="Genomic_DNA"/>
</dbReference>
<proteinExistence type="predicted"/>
<dbReference type="PANTHER" id="PTHR40396">
    <property type="entry name" value="ATPASE-LIKE PROTEIN"/>
    <property type="match status" value="1"/>
</dbReference>
<dbReference type="Pfam" id="PF13304">
    <property type="entry name" value="AAA_21"/>
    <property type="match status" value="1"/>
</dbReference>
<evidence type="ECO:0000313" key="2">
    <source>
        <dbReference type="EMBL" id="NJC27856.1"/>
    </source>
</evidence>
<keyword evidence="3" id="KW-1185">Reference proteome</keyword>
<gene>
    <name evidence="2" type="ORF">GGR27_003374</name>
</gene>
<dbReference type="InterPro" id="IPR003959">
    <property type="entry name" value="ATPase_AAA_core"/>
</dbReference>
<dbReference type="Proteomes" id="UP000770785">
    <property type="component" value="Unassembled WGS sequence"/>
</dbReference>
<comment type="caution">
    <text evidence="2">The sequence shown here is derived from an EMBL/GenBank/DDBJ whole genome shotgun (WGS) entry which is preliminary data.</text>
</comment>
<evidence type="ECO:0000313" key="3">
    <source>
        <dbReference type="Proteomes" id="UP000770785"/>
    </source>
</evidence>
<dbReference type="RefSeq" id="WP_168039346.1">
    <property type="nucleotide sequence ID" value="NZ_JAATJH010000006.1"/>
</dbReference>
<evidence type="ECO:0000259" key="1">
    <source>
        <dbReference type="Pfam" id="PF13304"/>
    </source>
</evidence>
<dbReference type="SUPFAM" id="SSF52540">
    <property type="entry name" value="P-loop containing nucleoside triphosphate hydrolases"/>
    <property type="match status" value="1"/>
</dbReference>
<name>A0ABX0XF35_9BACT</name>
<reference evidence="2 3" key="1">
    <citation type="submission" date="2020-03" db="EMBL/GenBank/DDBJ databases">
        <title>Genomic Encyclopedia of Type Strains, Phase IV (KMG-IV): sequencing the most valuable type-strain genomes for metagenomic binning, comparative biology and taxonomic classification.</title>
        <authorList>
            <person name="Goeker M."/>
        </authorList>
    </citation>
    <scope>NUCLEOTIDE SEQUENCE [LARGE SCALE GENOMIC DNA]</scope>
    <source>
        <strain evidence="2 3">DSM 105096</strain>
    </source>
</reference>
<organism evidence="2 3">
    <name type="scientific">Neolewinella antarctica</name>
    <dbReference type="NCBI Taxonomy" id="442734"/>
    <lineage>
        <taxon>Bacteria</taxon>
        <taxon>Pseudomonadati</taxon>
        <taxon>Bacteroidota</taxon>
        <taxon>Saprospiria</taxon>
        <taxon>Saprospirales</taxon>
        <taxon>Lewinellaceae</taxon>
        <taxon>Neolewinella</taxon>
    </lineage>
</organism>
<protein>
    <recommendedName>
        <fullName evidence="1">ATPase AAA-type core domain-containing protein</fullName>
    </recommendedName>
</protein>
<accession>A0ABX0XF35</accession>
<feature type="domain" description="ATPase AAA-type core" evidence="1">
    <location>
        <begin position="47"/>
        <end position="385"/>
    </location>
</feature>
<dbReference type="PANTHER" id="PTHR40396:SF1">
    <property type="entry name" value="ATPASE AAA-TYPE CORE DOMAIN-CONTAINING PROTEIN"/>
    <property type="match status" value="1"/>
</dbReference>
<sequence length="450" mass="50676">MLVRLVVENFLSIAEQRTFDMLPNDKLGKLRHHVQDAGGVDLLKLGVLYGANAAGKSTVFKAMATLKALVSGQESWVMYAHTRHRFNEDNGEPITLGVEFLVGERAFLYAVQLREGIVAAEELYRSGLGGKDELIFRRTSGNGKNQLELPALDGLGQPTSEVKQFIEKNTIHANQAVLASLAAFEGPQYKNIKIAFTWFTNTLQLISPSQYAIGLAQRIDQDPDFGKFVKETLKSSHLGISDVVIEKLTLNEFFGRDDANKASEIRAKFEANPDGILPAYTSSGQEVSIVMENDKPVVKMLVIRKGDRSNVKDFSSVEESDGTQRLLDFLPAFYIVARSPTVFFIDEIERSLHPLLIHKLLEKFSLDEHTRGQLIMTTHESNLLDQDILRRDEIWFVEKDMFGATDLYSLNKFREHNTIDIRKGYLNGRYGGIPFLGKLDTLNWHEHDTV</sequence>
<dbReference type="Gene3D" id="3.40.50.300">
    <property type="entry name" value="P-loop containing nucleotide triphosphate hydrolases"/>
    <property type="match status" value="1"/>
</dbReference>